<dbReference type="NCBIfam" id="TIGR04274">
    <property type="entry name" value="hypoxanDNAglyco"/>
    <property type="match status" value="1"/>
</dbReference>
<evidence type="ECO:0000259" key="1">
    <source>
        <dbReference type="SMART" id="SM00986"/>
    </source>
</evidence>
<keyword evidence="3" id="KW-1185">Reference proteome</keyword>
<accession>A0A1M5JJK0</accession>
<organism evidence="2 3">
    <name type="scientific">Asaccharospora irregularis DSM 2635</name>
    <dbReference type="NCBI Taxonomy" id="1121321"/>
    <lineage>
        <taxon>Bacteria</taxon>
        <taxon>Bacillati</taxon>
        <taxon>Bacillota</taxon>
        <taxon>Clostridia</taxon>
        <taxon>Peptostreptococcales</taxon>
        <taxon>Peptostreptococcaceae</taxon>
        <taxon>Asaccharospora</taxon>
    </lineage>
</organism>
<gene>
    <name evidence="2" type="ORF">SAMN04488530_101166</name>
</gene>
<name>A0A1M5JJK0_9FIRM</name>
<dbReference type="CDD" id="cd10032">
    <property type="entry name" value="UDG-F6_HDG"/>
    <property type="match status" value="1"/>
</dbReference>
<dbReference type="STRING" id="1121321.SAMN04488530_101166"/>
<dbReference type="InterPro" id="IPR005122">
    <property type="entry name" value="Uracil-DNA_glycosylase-like"/>
</dbReference>
<dbReference type="RefSeq" id="WP_073123281.1">
    <property type="nucleotide sequence ID" value="NZ_BAABCH010000027.1"/>
</dbReference>
<evidence type="ECO:0000313" key="3">
    <source>
        <dbReference type="Proteomes" id="UP000243255"/>
    </source>
</evidence>
<feature type="domain" description="Uracil-DNA glycosylase-like" evidence="1">
    <location>
        <begin position="18"/>
        <end position="168"/>
    </location>
</feature>
<evidence type="ECO:0000313" key="2">
    <source>
        <dbReference type="EMBL" id="SHG40450.1"/>
    </source>
</evidence>
<dbReference type="OrthoDB" id="9799921at2"/>
<dbReference type="Gene3D" id="3.40.470.10">
    <property type="entry name" value="Uracil-DNA glycosylase-like domain"/>
    <property type="match status" value="1"/>
</dbReference>
<sequence>MKNIKSKGEYKRIKHTFDPVFDSNSRILILGSLPSVKSREEGFYYGHPRNRFWKVISSIYGYDEPKTVEEKKKMLIESNIAVWDVIDSCDIIGSSDSSIKNVEVTDLGRVLDNCDIEHIFANGKAAGKLYSKFSEQKIGRPIIELPSTSPANAAYTLEKLIEAWKIIK</sequence>
<dbReference type="EMBL" id="FQWX01000001">
    <property type="protein sequence ID" value="SHG40450.1"/>
    <property type="molecule type" value="Genomic_DNA"/>
</dbReference>
<dbReference type="AlphaFoldDB" id="A0A1M5JJK0"/>
<dbReference type="SMART" id="SM00986">
    <property type="entry name" value="UDG"/>
    <property type="match status" value="1"/>
</dbReference>
<dbReference type="SMART" id="SM00987">
    <property type="entry name" value="UreE_C"/>
    <property type="match status" value="1"/>
</dbReference>
<dbReference type="SUPFAM" id="SSF52141">
    <property type="entry name" value="Uracil-DNA glycosylase-like"/>
    <property type="match status" value="1"/>
</dbReference>
<dbReference type="InterPro" id="IPR026353">
    <property type="entry name" value="Hypoxan-DNA_Glyclase"/>
</dbReference>
<protein>
    <submittedName>
        <fullName evidence="2">Hypoxanthine-DNA glycosylase</fullName>
    </submittedName>
</protein>
<proteinExistence type="predicted"/>
<dbReference type="Proteomes" id="UP000243255">
    <property type="component" value="Unassembled WGS sequence"/>
</dbReference>
<reference evidence="3" key="1">
    <citation type="submission" date="2016-11" db="EMBL/GenBank/DDBJ databases">
        <authorList>
            <person name="Varghese N."/>
            <person name="Submissions S."/>
        </authorList>
    </citation>
    <scope>NUCLEOTIDE SEQUENCE [LARGE SCALE GENOMIC DNA]</scope>
    <source>
        <strain evidence="3">DSM 2635</strain>
    </source>
</reference>
<dbReference type="InterPro" id="IPR036895">
    <property type="entry name" value="Uracil-DNA_glycosylase-like_sf"/>
</dbReference>
<dbReference type="Pfam" id="PF03167">
    <property type="entry name" value="UDG"/>
    <property type="match status" value="1"/>
</dbReference>